<feature type="transmembrane region" description="Helical" evidence="5">
    <location>
        <begin position="135"/>
        <end position="154"/>
    </location>
</feature>
<evidence type="ECO:0000313" key="9">
    <source>
        <dbReference type="Proteomes" id="UP000663834"/>
    </source>
</evidence>
<feature type="transmembrane region" description="Helical" evidence="5">
    <location>
        <begin position="45"/>
        <end position="65"/>
    </location>
</feature>
<gene>
    <name evidence="8" type="ORF">GIL414_LOCUS18928</name>
    <name evidence="7" type="ORF">KQP761_LOCUS3369</name>
</gene>
<dbReference type="InterPro" id="IPR004853">
    <property type="entry name" value="Sugar_P_trans_dom"/>
</dbReference>
<comment type="subcellular location">
    <subcellularLocation>
        <location evidence="1">Membrane</location>
        <topology evidence="1">Multi-pass membrane protein</topology>
    </subcellularLocation>
</comment>
<protein>
    <recommendedName>
        <fullName evidence="6">Sugar phosphate transporter domain-containing protein</fullName>
    </recommendedName>
</protein>
<evidence type="ECO:0000256" key="3">
    <source>
        <dbReference type="ARBA" id="ARBA00022989"/>
    </source>
</evidence>
<accession>A0A815BMP6</accession>
<evidence type="ECO:0000256" key="2">
    <source>
        <dbReference type="ARBA" id="ARBA00022692"/>
    </source>
</evidence>
<reference evidence="7" key="1">
    <citation type="submission" date="2021-02" db="EMBL/GenBank/DDBJ databases">
        <authorList>
            <person name="Nowell W R."/>
        </authorList>
    </citation>
    <scope>NUCLEOTIDE SEQUENCE</scope>
</reference>
<feature type="transmembrane region" description="Helical" evidence="5">
    <location>
        <begin position="97"/>
        <end position="115"/>
    </location>
</feature>
<feature type="domain" description="Sugar phosphate transporter" evidence="6">
    <location>
        <begin position="21"/>
        <end position="197"/>
    </location>
</feature>
<evidence type="ECO:0000256" key="4">
    <source>
        <dbReference type="ARBA" id="ARBA00023136"/>
    </source>
</evidence>
<keyword evidence="2 5" id="KW-0812">Transmembrane</keyword>
<dbReference type="Proteomes" id="UP000681720">
    <property type="component" value="Unassembled WGS sequence"/>
</dbReference>
<feature type="transmembrane region" description="Helical" evidence="5">
    <location>
        <begin position="15"/>
        <end position="33"/>
    </location>
</feature>
<evidence type="ECO:0000259" key="6">
    <source>
        <dbReference type="Pfam" id="PF03151"/>
    </source>
</evidence>
<feature type="transmembrane region" description="Helical" evidence="5">
    <location>
        <begin position="71"/>
        <end position="90"/>
    </location>
</feature>
<comment type="caution">
    <text evidence="7">The sequence shown here is derived from an EMBL/GenBank/DDBJ whole genome shotgun (WGS) entry which is preliminary data.</text>
</comment>
<evidence type="ECO:0000256" key="5">
    <source>
        <dbReference type="SAM" id="Phobius"/>
    </source>
</evidence>
<feature type="transmembrane region" description="Helical" evidence="5">
    <location>
        <begin position="166"/>
        <end position="191"/>
    </location>
</feature>
<dbReference type="InterPro" id="IPR050186">
    <property type="entry name" value="TPT_transporter"/>
</dbReference>
<name>A0A815BMP6_9BILA</name>
<dbReference type="EMBL" id="CAJOBJ010009476">
    <property type="protein sequence ID" value="CAF4139310.1"/>
    <property type="molecule type" value="Genomic_DNA"/>
</dbReference>
<proteinExistence type="predicted"/>
<evidence type="ECO:0000313" key="8">
    <source>
        <dbReference type="EMBL" id="CAF4139310.1"/>
    </source>
</evidence>
<evidence type="ECO:0000313" key="7">
    <source>
        <dbReference type="EMBL" id="CAF1272664.1"/>
    </source>
</evidence>
<keyword evidence="3 5" id="KW-1133">Transmembrane helix</keyword>
<dbReference type="Proteomes" id="UP000663834">
    <property type="component" value="Unassembled WGS sequence"/>
</dbReference>
<keyword evidence="4 5" id="KW-0472">Membrane</keyword>
<evidence type="ECO:0000256" key="1">
    <source>
        <dbReference type="ARBA" id="ARBA00004141"/>
    </source>
</evidence>
<dbReference type="EMBL" id="CAJNOW010000329">
    <property type="protein sequence ID" value="CAF1272664.1"/>
    <property type="molecule type" value="Genomic_DNA"/>
</dbReference>
<dbReference type="Pfam" id="PF03151">
    <property type="entry name" value="TPT"/>
    <property type="match status" value="1"/>
</dbReference>
<dbReference type="OrthoDB" id="5547497at2759"/>
<dbReference type="PANTHER" id="PTHR11132">
    <property type="entry name" value="SOLUTE CARRIER FAMILY 35"/>
    <property type="match status" value="1"/>
</dbReference>
<organism evidence="7 9">
    <name type="scientific">Rotaria magnacalcarata</name>
    <dbReference type="NCBI Taxonomy" id="392030"/>
    <lineage>
        <taxon>Eukaryota</taxon>
        <taxon>Metazoa</taxon>
        <taxon>Spiralia</taxon>
        <taxon>Gnathifera</taxon>
        <taxon>Rotifera</taxon>
        <taxon>Eurotatoria</taxon>
        <taxon>Bdelloidea</taxon>
        <taxon>Philodinida</taxon>
        <taxon>Philodinidae</taxon>
        <taxon>Rotaria</taxon>
    </lineage>
</organism>
<dbReference type="GO" id="GO:0016020">
    <property type="term" value="C:membrane"/>
    <property type="evidence" value="ECO:0007669"/>
    <property type="project" value="UniProtKB-SubCell"/>
</dbReference>
<sequence length="256" mass="27976">MESMALLGFFTRNRLPWIPSLLMAVMCSLAVGLSNSSLKLNSVGFYQLCKLLGIPYLVLIQSILYKTHTSSAIRLSLVAILLGMGLATVADVQLNSMGTIVGLVGVVVTTQFQIWQGKNQHDYHLNAFQINYAQALPTFCACTLIALSVEFSGFHQNMYILSHKWTIAEITWIALSAILAAFANLACYGLIGNTSPIGSIMYGAIRYGEETNAPIQGLCASSKIIKRIQRFWMGNQPDEVSDLKLATNESINVSSN</sequence>
<dbReference type="AlphaFoldDB" id="A0A815BMP6"/>